<gene>
    <name evidence="1" type="ORF">SDC9_185809</name>
</gene>
<name>A0A645HGW7_9ZZZZ</name>
<dbReference type="AlphaFoldDB" id="A0A645HGW7"/>
<sequence length="181" mass="20137">MTEHILKGTLKRVIVAPNVHKTERANSKASLTIPGMRRNHGTPIAEKGLMRVGNRDCHFNLNRDNLLDLINHLSCVSRLLTPITRLSRVSLRISTNHLSLIDLPISRLNPVSALPLVKIGGSPVPTIQEPNLSNPVKISPVKKLSHAIPEKEIPEKNNSYFTWLVLRGMEIPFSLNASMVK</sequence>
<proteinExistence type="predicted"/>
<evidence type="ECO:0000313" key="1">
    <source>
        <dbReference type="EMBL" id="MPN38285.1"/>
    </source>
</evidence>
<accession>A0A645HGW7</accession>
<comment type="caution">
    <text evidence="1">The sequence shown here is derived from an EMBL/GenBank/DDBJ whole genome shotgun (WGS) entry which is preliminary data.</text>
</comment>
<dbReference type="EMBL" id="VSSQ01093424">
    <property type="protein sequence ID" value="MPN38285.1"/>
    <property type="molecule type" value="Genomic_DNA"/>
</dbReference>
<reference evidence="1" key="1">
    <citation type="submission" date="2019-08" db="EMBL/GenBank/DDBJ databases">
        <authorList>
            <person name="Kucharzyk K."/>
            <person name="Murdoch R.W."/>
            <person name="Higgins S."/>
            <person name="Loffler F."/>
        </authorList>
    </citation>
    <scope>NUCLEOTIDE SEQUENCE</scope>
</reference>
<organism evidence="1">
    <name type="scientific">bioreactor metagenome</name>
    <dbReference type="NCBI Taxonomy" id="1076179"/>
    <lineage>
        <taxon>unclassified sequences</taxon>
        <taxon>metagenomes</taxon>
        <taxon>ecological metagenomes</taxon>
    </lineage>
</organism>
<protein>
    <submittedName>
        <fullName evidence="1">Uncharacterized protein</fullName>
    </submittedName>
</protein>